<gene>
    <name evidence="9" type="ORF">OC929_19540</name>
</gene>
<dbReference type="InterPro" id="IPR006694">
    <property type="entry name" value="Fatty_acid_hydroxylase"/>
</dbReference>
<keyword evidence="2 7" id="KW-0812">Transmembrane</keyword>
<evidence type="ECO:0000256" key="7">
    <source>
        <dbReference type="SAM" id="Phobius"/>
    </source>
</evidence>
<comment type="subcellular location">
    <subcellularLocation>
        <location evidence="1">Endomembrane system</location>
        <topology evidence="1">Multi-pass membrane protein</topology>
    </subcellularLocation>
</comment>
<dbReference type="PANTHER" id="PTHR21624:SF1">
    <property type="entry name" value="ALKYLGLYCEROL MONOOXYGENASE"/>
    <property type="match status" value="1"/>
</dbReference>
<feature type="transmembrane region" description="Helical" evidence="7">
    <location>
        <begin position="108"/>
        <end position="130"/>
    </location>
</feature>
<feature type="transmembrane region" description="Helical" evidence="7">
    <location>
        <begin position="310"/>
        <end position="328"/>
    </location>
</feature>
<evidence type="ECO:0000313" key="9">
    <source>
        <dbReference type="EMBL" id="MCU7240253.1"/>
    </source>
</evidence>
<reference evidence="9" key="2">
    <citation type="submission" date="2022-09" db="EMBL/GenBank/DDBJ databases">
        <authorList>
            <person name="Cesa-Luna C."/>
            <person name="Girard L."/>
            <person name="Lood C."/>
            <person name="Hofte M."/>
            <person name="De Mot R."/>
        </authorList>
    </citation>
    <scope>NUCLEOTIDE SEQUENCE</scope>
    <source>
        <strain evidence="9">COR51</strain>
    </source>
</reference>
<dbReference type="EMBL" id="JAOSLA010000037">
    <property type="protein sequence ID" value="MCU7240253.1"/>
    <property type="molecule type" value="Genomic_DNA"/>
</dbReference>
<feature type="transmembrane region" description="Helical" evidence="7">
    <location>
        <begin position="6"/>
        <end position="27"/>
    </location>
</feature>
<keyword evidence="5" id="KW-0443">Lipid metabolism</keyword>
<organism evidence="9 10">
    <name type="scientific">Pseudomonas peradeniyensis</name>
    <dbReference type="NCBI Taxonomy" id="2745488"/>
    <lineage>
        <taxon>Bacteria</taxon>
        <taxon>Pseudomonadati</taxon>
        <taxon>Pseudomonadota</taxon>
        <taxon>Gammaproteobacteria</taxon>
        <taxon>Pseudomonadales</taxon>
        <taxon>Pseudomonadaceae</taxon>
        <taxon>Pseudomonas</taxon>
    </lineage>
</organism>
<feature type="transmembrane region" description="Helical" evidence="7">
    <location>
        <begin position="340"/>
        <end position="357"/>
    </location>
</feature>
<keyword evidence="4" id="KW-0560">Oxidoreductase</keyword>
<keyword evidence="3 7" id="KW-1133">Transmembrane helix</keyword>
<feature type="transmembrane region" description="Helical" evidence="7">
    <location>
        <begin position="78"/>
        <end position="96"/>
    </location>
</feature>
<evidence type="ECO:0000256" key="3">
    <source>
        <dbReference type="ARBA" id="ARBA00022989"/>
    </source>
</evidence>
<evidence type="ECO:0000256" key="2">
    <source>
        <dbReference type="ARBA" id="ARBA00022692"/>
    </source>
</evidence>
<dbReference type="Proteomes" id="UP001139994">
    <property type="component" value="Unassembled WGS sequence"/>
</dbReference>
<reference evidence="9" key="3">
    <citation type="journal article" date="2023" name="mSystems">
        <title>Charting the Lipopeptidome of Nonpathogenic Pseudomonas.</title>
        <authorList>
            <person name="Cesa-Luna C."/>
            <person name="Geudens N."/>
            <person name="Girard L."/>
            <person name="De Roo V."/>
            <person name="Maklad H.R."/>
            <person name="Martins J.C."/>
            <person name="Hofte M."/>
            <person name="De Mot R."/>
        </authorList>
    </citation>
    <scope>NUCLEOTIDE SEQUENCE</scope>
    <source>
        <strain evidence="9">COR51</strain>
    </source>
</reference>
<dbReference type="InterPro" id="IPR051689">
    <property type="entry name" value="Sterol_desaturase/TMEM195"/>
</dbReference>
<evidence type="ECO:0000256" key="4">
    <source>
        <dbReference type="ARBA" id="ARBA00023002"/>
    </source>
</evidence>
<evidence type="ECO:0000313" key="10">
    <source>
        <dbReference type="Proteomes" id="UP001139994"/>
    </source>
</evidence>
<comment type="caution">
    <text evidence="9">The sequence shown here is derived from an EMBL/GenBank/DDBJ whole genome shotgun (WGS) entry which is preliminary data.</text>
</comment>
<feature type="transmembrane region" description="Helical" evidence="7">
    <location>
        <begin position="136"/>
        <end position="163"/>
    </location>
</feature>
<dbReference type="Pfam" id="PF04116">
    <property type="entry name" value="FA_hydroxylase"/>
    <property type="match status" value="1"/>
</dbReference>
<feature type="domain" description="Fatty acid hydroxylase" evidence="8">
    <location>
        <begin position="84"/>
        <end position="216"/>
    </location>
</feature>
<evidence type="ECO:0000256" key="1">
    <source>
        <dbReference type="ARBA" id="ARBA00004127"/>
    </source>
</evidence>
<proteinExistence type="predicted"/>
<evidence type="ECO:0000256" key="5">
    <source>
        <dbReference type="ARBA" id="ARBA00023098"/>
    </source>
</evidence>
<keyword evidence="6 7" id="KW-0472">Membrane</keyword>
<feature type="transmembrane region" description="Helical" evidence="7">
    <location>
        <begin position="363"/>
        <end position="380"/>
    </location>
</feature>
<keyword evidence="10" id="KW-1185">Reference proteome</keyword>
<accession>A0ABT2VG54</accession>
<dbReference type="PANTHER" id="PTHR21624">
    <property type="entry name" value="STEROL DESATURASE-RELATED PROTEIN"/>
    <property type="match status" value="1"/>
</dbReference>
<feature type="transmembrane region" description="Helical" evidence="7">
    <location>
        <begin position="39"/>
        <end position="66"/>
    </location>
</feature>
<evidence type="ECO:0000256" key="6">
    <source>
        <dbReference type="ARBA" id="ARBA00023136"/>
    </source>
</evidence>
<feature type="transmembrane region" description="Helical" evidence="7">
    <location>
        <begin position="284"/>
        <end position="304"/>
    </location>
</feature>
<dbReference type="RefSeq" id="WP_050704276.1">
    <property type="nucleotide sequence ID" value="NZ_JAOSLA010000037.1"/>
</dbReference>
<sequence length="389" mass="43470">MESAAFLDYLLVLVLGSIVVEGAWLAWRRTADWHPAEGLVNFVLGIGNLAVGVLFAATSLGLYAYLHSHWSLGLDLGSPWANIAFAFLVYDFLYWVNHWAHHKCALLWCNHLIHHCGTAFNLTTAVRIGWLGNFTVWLFFLPMAVLGIPLQHYLLVVAAQLIYQFFIHSPLIPELGVLERILVTPSQHRVHHASNDRYLDKNFGCFLVIWDRLFGTYQRELPQEPVRYGVTTPISQPGSPGHLNFFLYRHCLRSAREASGLRGKLRVLFGSPAHTRVVEQHASLGLGAFAWPDYLPALFLGFFLVTQYAVLPPGQAALAALAFLLAANSAGHRESGLAHLRWPLYLGLALASLFLWWQATGGAWLLLLAILSCCLPLLAVRRNPLLIKE</sequence>
<name>A0ABT2VG54_9PSED</name>
<reference evidence="9" key="1">
    <citation type="journal article" date="2022" name="Microbiol. Spectr.">
        <title>An Nuclear Magnetic Resonance Fingerprint Matching Approach for the Identification and Structural Re-Evaluation of Pseudomonas Lipopeptides.</title>
        <authorList>
            <person name="De Roo V."/>
            <person name="Verleysen Y."/>
            <person name="Kovacs B."/>
            <person name="De Vleeschouwer M."/>
            <person name="Muangkaew P."/>
            <person name="Girard L."/>
            <person name="Hofte M."/>
            <person name="De Mot R."/>
            <person name="Madder A."/>
            <person name="Geudens N."/>
            <person name="Martins J.C."/>
        </authorList>
    </citation>
    <scope>NUCLEOTIDE SEQUENCE</scope>
    <source>
        <strain evidence="9">COR51</strain>
    </source>
</reference>
<evidence type="ECO:0000259" key="8">
    <source>
        <dbReference type="Pfam" id="PF04116"/>
    </source>
</evidence>
<protein>
    <submittedName>
        <fullName evidence="9">Sterol desaturase family protein</fullName>
    </submittedName>
</protein>